<sequence length="220" mass="23236">MTSTSSPTDLRAAALADRLAASFGELLMGGAATDADDLAPLTVLPAAQATAPQQLAAAHPGGPAARQQALALYRRCLAHYRQRLQSGLPEDDVGQAAAYFVLACVAALQQIDVSPAQLALVERQMRRLLGQHPAWAQAAATERQALFEQFAVLGMLVGESQHEARRQGPAARVNVQNAARGYLRQLLGLQPDHLHLGDHGLTLRLPAQPLAEALKAAGQA</sequence>
<evidence type="ECO:0000313" key="2">
    <source>
        <dbReference type="Proteomes" id="UP001056201"/>
    </source>
</evidence>
<reference evidence="1" key="1">
    <citation type="submission" date="2022-05" db="EMBL/GenBank/DDBJ databases">
        <title>An RpoN-dependent PEP-CTERM gene is involved in floc formation of an Aquincola tertiaricarbonis strain.</title>
        <authorList>
            <person name="Qiu D."/>
            <person name="Xia M."/>
        </authorList>
    </citation>
    <scope>NUCLEOTIDE SEQUENCE</scope>
    <source>
        <strain evidence="1">RN12</strain>
    </source>
</reference>
<dbReference type="InterPro" id="IPR046505">
    <property type="entry name" value="DUF6683"/>
</dbReference>
<accession>A0ABY4S7C2</accession>
<keyword evidence="2" id="KW-1185">Reference proteome</keyword>
<organism evidence="1 2">
    <name type="scientific">Aquincola tertiaricarbonis</name>
    <dbReference type="NCBI Taxonomy" id="391953"/>
    <lineage>
        <taxon>Bacteria</taxon>
        <taxon>Pseudomonadati</taxon>
        <taxon>Pseudomonadota</taxon>
        <taxon>Betaproteobacteria</taxon>
        <taxon>Burkholderiales</taxon>
        <taxon>Sphaerotilaceae</taxon>
        <taxon>Aquincola</taxon>
    </lineage>
</organism>
<name>A0ABY4S7C2_AQUTE</name>
<protein>
    <submittedName>
        <fullName evidence="1">Uncharacterized protein</fullName>
    </submittedName>
</protein>
<evidence type="ECO:0000313" key="1">
    <source>
        <dbReference type="EMBL" id="URI07205.1"/>
    </source>
</evidence>
<gene>
    <name evidence="1" type="ORF">MW290_00840</name>
</gene>
<dbReference type="RefSeq" id="WP_250195470.1">
    <property type="nucleotide sequence ID" value="NZ_CP097635.1"/>
</dbReference>
<dbReference type="Proteomes" id="UP001056201">
    <property type="component" value="Chromosome 1"/>
</dbReference>
<dbReference type="Pfam" id="PF20388">
    <property type="entry name" value="DUF6683"/>
    <property type="match status" value="1"/>
</dbReference>
<proteinExistence type="predicted"/>
<dbReference type="EMBL" id="CP097635">
    <property type="protein sequence ID" value="URI07205.1"/>
    <property type="molecule type" value="Genomic_DNA"/>
</dbReference>